<evidence type="ECO:0000256" key="4">
    <source>
        <dbReference type="ARBA" id="ARBA00022748"/>
    </source>
</evidence>
<dbReference type="GO" id="GO:0017004">
    <property type="term" value="P:cytochrome complex assembly"/>
    <property type="evidence" value="ECO:0007669"/>
    <property type="project" value="UniProtKB-KW"/>
</dbReference>
<evidence type="ECO:0000256" key="3">
    <source>
        <dbReference type="ARBA" id="ARBA00022741"/>
    </source>
</evidence>
<dbReference type="GO" id="GO:0005524">
    <property type="term" value="F:ATP binding"/>
    <property type="evidence" value="ECO:0007669"/>
    <property type="project" value="UniProtKB-KW"/>
</dbReference>
<sequence>MINVQDVKKKYGKHESLKGISFSIEKGEVFGLIGPNGAGKSTLLSIMATILQPTAGTILIDGKDVKKQAKDIRRQLGFVPQDLALWPELTVEENMMFWSKLTNPNAEKSELFELCEQVGLKEKWKVKVSALSGGMKRKLNIAVALIHQPSVIIMDEPTVGIDIQSKRDINHYIQSLAKAGKTIVYTTHDAGEILRMCDRIGILNQGELKFIGTIDQAMERADSESLEDVLCTIGEW</sequence>
<dbReference type="NCBIfam" id="TIGR01189">
    <property type="entry name" value="ccmA"/>
    <property type="match status" value="1"/>
</dbReference>
<evidence type="ECO:0000256" key="5">
    <source>
        <dbReference type="ARBA" id="ARBA00022840"/>
    </source>
</evidence>
<keyword evidence="4" id="KW-0201">Cytochrome c-type biogenesis</keyword>
<dbReference type="GO" id="GO:0016887">
    <property type="term" value="F:ATP hydrolysis activity"/>
    <property type="evidence" value="ECO:0007669"/>
    <property type="project" value="InterPro"/>
</dbReference>
<dbReference type="SMART" id="SM00382">
    <property type="entry name" value="AAA"/>
    <property type="match status" value="1"/>
</dbReference>
<reference evidence="7 8" key="1">
    <citation type="submission" date="2017-08" db="EMBL/GenBank/DDBJ databases">
        <authorList>
            <person name="de Groot N.N."/>
        </authorList>
    </citation>
    <scope>NUCLEOTIDE SEQUENCE [LARGE SCALE GENOMIC DNA]</scope>
    <source>
        <strain evidence="7 8">JC228</strain>
    </source>
</reference>
<dbReference type="EMBL" id="OAOP01000001">
    <property type="protein sequence ID" value="SNX66983.1"/>
    <property type="molecule type" value="Genomic_DNA"/>
</dbReference>
<dbReference type="PANTHER" id="PTHR42711:SF5">
    <property type="entry name" value="ABC TRANSPORTER ATP-BINDING PROTEIN NATA"/>
    <property type="match status" value="1"/>
</dbReference>
<feature type="domain" description="ABC transporter" evidence="6">
    <location>
        <begin position="2"/>
        <end position="230"/>
    </location>
</feature>
<dbReference type="InterPro" id="IPR005895">
    <property type="entry name" value="ABC_transptr_haem_export_CcmA"/>
</dbReference>
<dbReference type="Pfam" id="PF00005">
    <property type="entry name" value="ABC_tran"/>
    <property type="match status" value="1"/>
</dbReference>
<dbReference type="GO" id="GO:0022857">
    <property type="term" value="F:transmembrane transporter activity"/>
    <property type="evidence" value="ECO:0007669"/>
    <property type="project" value="InterPro"/>
</dbReference>
<evidence type="ECO:0000313" key="7">
    <source>
        <dbReference type="EMBL" id="SNX66983.1"/>
    </source>
</evidence>
<dbReference type="Proteomes" id="UP000219546">
    <property type="component" value="Unassembled WGS sequence"/>
</dbReference>
<dbReference type="AlphaFoldDB" id="A0A285CJ21"/>
<dbReference type="CDD" id="cd03230">
    <property type="entry name" value="ABC_DR_subfamily_A"/>
    <property type="match status" value="1"/>
</dbReference>
<proteinExistence type="inferred from homology"/>
<dbReference type="PROSITE" id="PS50893">
    <property type="entry name" value="ABC_TRANSPORTER_2"/>
    <property type="match status" value="1"/>
</dbReference>
<gene>
    <name evidence="7" type="ORF">SAMN05877753_101297</name>
</gene>
<dbReference type="InterPro" id="IPR050763">
    <property type="entry name" value="ABC_transporter_ATP-binding"/>
</dbReference>
<comment type="similarity">
    <text evidence="1">Belongs to the ABC transporter superfamily.</text>
</comment>
<evidence type="ECO:0000256" key="2">
    <source>
        <dbReference type="ARBA" id="ARBA00022448"/>
    </source>
</evidence>
<dbReference type="Gene3D" id="3.40.50.300">
    <property type="entry name" value="P-loop containing nucleotide triphosphate hydrolases"/>
    <property type="match status" value="1"/>
</dbReference>
<dbReference type="InterPro" id="IPR017871">
    <property type="entry name" value="ABC_transporter-like_CS"/>
</dbReference>
<keyword evidence="2" id="KW-0813">Transport</keyword>
<protein>
    <submittedName>
        <fullName evidence="7">ABC-2 type transport system ATP-binding protein</fullName>
    </submittedName>
</protein>
<evidence type="ECO:0000259" key="6">
    <source>
        <dbReference type="PROSITE" id="PS50893"/>
    </source>
</evidence>
<name>A0A285CJ21_9BACI</name>
<keyword evidence="5 7" id="KW-0067">ATP-binding</keyword>
<dbReference type="InterPro" id="IPR003593">
    <property type="entry name" value="AAA+_ATPase"/>
</dbReference>
<organism evidence="7 8">
    <name type="scientific">Bacillus oleivorans</name>
    <dbReference type="NCBI Taxonomy" id="1448271"/>
    <lineage>
        <taxon>Bacteria</taxon>
        <taxon>Bacillati</taxon>
        <taxon>Bacillota</taxon>
        <taxon>Bacilli</taxon>
        <taxon>Bacillales</taxon>
        <taxon>Bacillaceae</taxon>
        <taxon>Bacillus</taxon>
    </lineage>
</organism>
<keyword evidence="8" id="KW-1185">Reference proteome</keyword>
<evidence type="ECO:0000256" key="1">
    <source>
        <dbReference type="ARBA" id="ARBA00005417"/>
    </source>
</evidence>
<dbReference type="PANTHER" id="PTHR42711">
    <property type="entry name" value="ABC TRANSPORTER ATP-BINDING PROTEIN"/>
    <property type="match status" value="1"/>
</dbReference>
<keyword evidence="3" id="KW-0547">Nucleotide-binding</keyword>
<dbReference type="RefSeq" id="WP_097156815.1">
    <property type="nucleotide sequence ID" value="NZ_JBEPMQ010000012.1"/>
</dbReference>
<dbReference type="InterPro" id="IPR003439">
    <property type="entry name" value="ABC_transporter-like_ATP-bd"/>
</dbReference>
<dbReference type="SUPFAM" id="SSF52540">
    <property type="entry name" value="P-loop containing nucleoside triphosphate hydrolases"/>
    <property type="match status" value="1"/>
</dbReference>
<accession>A0A285CJ21</accession>
<evidence type="ECO:0000313" key="8">
    <source>
        <dbReference type="Proteomes" id="UP000219546"/>
    </source>
</evidence>
<dbReference type="InterPro" id="IPR027417">
    <property type="entry name" value="P-loop_NTPase"/>
</dbReference>
<dbReference type="OrthoDB" id="9804819at2"/>
<dbReference type="PROSITE" id="PS00211">
    <property type="entry name" value="ABC_TRANSPORTER_1"/>
    <property type="match status" value="1"/>
</dbReference>